<keyword evidence="5" id="KW-1185">Reference proteome</keyword>
<dbReference type="OrthoDB" id="8062037at2759"/>
<dbReference type="GO" id="GO:0005884">
    <property type="term" value="C:actin filament"/>
    <property type="evidence" value="ECO:0007669"/>
    <property type="project" value="TreeGrafter"/>
</dbReference>
<reference evidence="4 6" key="1">
    <citation type="journal article" date="2020" name="Stud. Mycol.">
        <title>101 Dothideomycetes genomes: a test case for predicting lifestyles and emergence of pathogens.</title>
        <authorList>
            <person name="Haridas S."/>
            <person name="Albert R."/>
            <person name="Binder M."/>
            <person name="Bloem J."/>
            <person name="Labutti K."/>
            <person name="Salamov A."/>
            <person name="Andreopoulos B."/>
            <person name="Baker S."/>
            <person name="Barry K."/>
            <person name="Bills G."/>
            <person name="Bluhm B."/>
            <person name="Cannon C."/>
            <person name="Castanera R."/>
            <person name="Culley D."/>
            <person name="Daum C."/>
            <person name="Ezra D."/>
            <person name="Gonzalez J."/>
            <person name="Henrissat B."/>
            <person name="Kuo A."/>
            <person name="Liang C."/>
            <person name="Lipzen A."/>
            <person name="Lutzoni F."/>
            <person name="Magnuson J."/>
            <person name="Mondo S."/>
            <person name="Nolan M."/>
            <person name="Ohm R."/>
            <person name="Pangilinan J."/>
            <person name="Park H.-J."/>
            <person name="Ramirez L."/>
            <person name="Alfaro M."/>
            <person name="Sun H."/>
            <person name="Tritt A."/>
            <person name="Yoshinaga Y."/>
            <person name="Zwiers L.-H."/>
            <person name="Turgeon B."/>
            <person name="Goodwin S."/>
            <person name="Spatafora J."/>
            <person name="Crous P."/>
            <person name="Grigoriev I."/>
        </authorList>
    </citation>
    <scope>NUCLEOTIDE SEQUENCE</scope>
    <source>
        <strain evidence="4 6">CBS 304.34</strain>
    </source>
</reference>
<dbReference type="GeneID" id="54466646"/>
<dbReference type="Gene3D" id="3.30.40.10">
    <property type="entry name" value="Zinc/RING finger domain, C3HC4 (zinc finger)"/>
    <property type="match status" value="1"/>
</dbReference>
<evidence type="ECO:0000313" key="5">
    <source>
        <dbReference type="Proteomes" id="UP000504636"/>
    </source>
</evidence>
<accession>A0A6A6YEX3</accession>
<name>A0A6A6YEX3_9PEZI</name>
<gene>
    <name evidence="4 6" type="ORF">BDZ99DRAFT_522956</name>
</gene>
<organism evidence="4">
    <name type="scientific">Mytilinidion resinicola</name>
    <dbReference type="NCBI Taxonomy" id="574789"/>
    <lineage>
        <taxon>Eukaryota</taxon>
        <taxon>Fungi</taxon>
        <taxon>Dikarya</taxon>
        <taxon>Ascomycota</taxon>
        <taxon>Pezizomycotina</taxon>
        <taxon>Dothideomycetes</taxon>
        <taxon>Pleosporomycetidae</taxon>
        <taxon>Mytilinidiales</taxon>
        <taxon>Mytilinidiaceae</taxon>
        <taxon>Mytilinidion</taxon>
    </lineage>
</organism>
<dbReference type="RefSeq" id="XP_033574305.1">
    <property type="nucleotide sequence ID" value="XM_033725753.1"/>
</dbReference>
<feature type="compositionally biased region" description="Pro residues" evidence="2">
    <location>
        <begin position="29"/>
        <end position="42"/>
    </location>
</feature>
<evidence type="ECO:0000256" key="2">
    <source>
        <dbReference type="SAM" id="MobiDB-lite"/>
    </source>
</evidence>
<dbReference type="GO" id="GO:0030041">
    <property type="term" value="P:actin filament polymerization"/>
    <property type="evidence" value="ECO:0007669"/>
    <property type="project" value="TreeGrafter"/>
</dbReference>
<evidence type="ECO:0000259" key="3">
    <source>
        <dbReference type="PROSITE" id="PS50089"/>
    </source>
</evidence>
<reference evidence="6" key="2">
    <citation type="submission" date="2020-04" db="EMBL/GenBank/DDBJ databases">
        <authorList>
            <consortium name="NCBI Genome Project"/>
        </authorList>
    </citation>
    <scope>NUCLEOTIDE SEQUENCE</scope>
    <source>
        <strain evidence="6">CBS 304.34</strain>
    </source>
</reference>
<evidence type="ECO:0000313" key="4">
    <source>
        <dbReference type="EMBL" id="KAF2807341.1"/>
    </source>
</evidence>
<dbReference type="AlphaFoldDB" id="A0A6A6YEX3"/>
<dbReference type="GO" id="GO:0008270">
    <property type="term" value="F:zinc ion binding"/>
    <property type="evidence" value="ECO:0007669"/>
    <property type="project" value="UniProtKB-KW"/>
</dbReference>
<keyword evidence="1" id="KW-0862">Zinc</keyword>
<dbReference type="Proteomes" id="UP000504636">
    <property type="component" value="Unplaced"/>
</dbReference>
<feature type="region of interest" description="Disordered" evidence="2">
    <location>
        <begin position="1"/>
        <end position="44"/>
    </location>
</feature>
<feature type="compositionally biased region" description="Pro residues" evidence="2">
    <location>
        <begin position="640"/>
        <end position="654"/>
    </location>
</feature>
<dbReference type="PANTHER" id="PTHR45691">
    <property type="entry name" value="PROTEIN DIAPHANOUS"/>
    <property type="match status" value="1"/>
</dbReference>
<keyword evidence="1" id="KW-0479">Metal-binding</keyword>
<reference evidence="6" key="3">
    <citation type="submission" date="2025-04" db="UniProtKB">
        <authorList>
            <consortium name="RefSeq"/>
        </authorList>
    </citation>
    <scope>IDENTIFICATION</scope>
    <source>
        <strain evidence="6">CBS 304.34</strain>
    </source>
</reference>
<dbReference type="PROSITE" id="PS50089">
    <property type="entry name" value="ZF_RING_2"/>
    <property type="match status" value="1"/>
</dbReference>
<feature type="domain" description="RING-type" evidence="3">
    <location>
        <begin position="178"/>
        <end position="234"/>
    </location>
</feature>
<dbReference type="InterPro" id="IPR051412">
    <property type="entry name" value="Formin_Homology_Diaphanous_sf"/>
</dbReference>
<dbReference type="CDD" id="cd16448">
    <property type="entry name" value="RING-H2"/>
    <property type="match status" value="1"/>
</dbReference>
<feature type="region of interest" description="Disordered" evidence="2">
    <location>
        <begin position="380"/>
        <end position="432"/>
    </location>
</feature>
<dbReference type="EMBL" id="MU003705">
    <property type="protein sequence ID" value="KAF2807341.1"/>
    <property type="molecule type" value="Genomic_DNA"/>
</dbReference>
<keyword evidence="1" id="KW-0863">Zinc-finger</keyword>
<dbReference type="InterPro" id="IPR001841">
    <property type="entry name" value="Znf_RING"/>
</dbReference>
<dbReference type="SUPFAM" id="SSF57850">
    <property type="entry name" value="RING/U-box"/>
    <property type="match status" value="1"/>
</dbReference>
<proteinExistence type="predicted"/>
<feature type="compositionally biased region" description="Basic and acidic residues" evidence="2">
    <location>
        <begin position="655"/>
        <end position="666"/>
    </location>
</feature>
<feature type="region of interest" description="Disordered" evidence="2">
    <location>
        <begin position="640"/>
        <end position="681"/>
    </location>
</feature>
<protein>
    <recommendedName>
        <fullName evidence="3">RING-type domain-containing protein</fullName>
    </recommendedName>
</protein>
<dbReference type="PANTHER" id="PTHR45691:SF6">
    <property type="entry name" value="PROTEIN DIAPHANOUS"/>
    <property type="match status" value="1"/>
</dbReference>
<dbReference type="InterPro" id="IPR013083">
    <property type="entry name" value="Znf_RING/FYVE/PHD"/>
</dbReference>
<evidence type="ECO:0000256" key="1">
    <source>
        <dbReference type="PROSITE-ProRule" id="PRU00175"/>
    </source>
</evidence>
<feature type="compositionally biased region" description="Low complexity" evidence="2">
    <location>
        <begin position="381"/>
        <end position="420"/>
    </location>
</feature>
<sequence>MADNLPRIPPPPTVENEDPQARQEDDNEPPPLGPPPGPPPAIAGPLREIDAEELANWPRRAPLAFPNHAMVWHADRNAFLPERARPEQQDILGQFDLGPGDPPNIAHQAALARIMGAPIRIPQVGLGAFLVDQAEPAANDQDPNLPDRETFFRDYLSVGTTHYLNLATYTLGEAPTDCFICKNVFGVIENEGDTPELAILLPCGHAAGHICLKRWFCDVPAGDVRPRNCCPYCSTKFFKDGPYQAAMMNQDGFMGVWDQGIPPPPLPPVPPFRLPQDPALHVNWLHNGPLPPPPLALAAAAQIPAGVRQLLDGLLAGHQAWFVIDDLRQDIQWMEQQRAAWVHQLNIEQDDALKDNWRQRILNLEASIQELRQELNVAEQANPAPGGAPNNARPAIIPPAGGADLQPPAQADAPPAQADPADVEHPPELAEDFPDDDMPDLGPVLPAEADAVPPPVFRQAAFVHVIRHDGRLPAFDQALQPAEEDHVLMDVVEDNIMHGMDHGFRGQDLRDRGAEIVRQHFQTLAPAIPPPDAREIAEAVEAVANRLENEEWPIAEPPIAEPPHPEPLFAARRAGEPPRNIPDMARFRNATLAAGITARDIARMPLPAFLNRINEERAVVEALRDMLSLVLERQLALEPAPDPVPELAPDPAPEPVREPEDVESRVQQDAPDTAMPPPGFLGRVFGGWMT</sequence>
<evidence type="ECO:0000313" key="6">
    <source>
        <dbReference type="RefSeq" id="XP_033574305.1"/>
    </source>
</evidence>